<evidence type="ECO:0000256" key="1">
    <source>
        <dbReference type="SAM" id="MobiDB-lite"/>
    </source>
</evidence>
<feature type="region of interest" description="Disordered" evidence="1">
    <location>
        <begin position="31"/>
        <end position="52"/>
    </location>
</feature>
<accession>A0ABP7EGP7</accession>
<keyword evidence="3" id="KW-1185">Reference proteome</keyword>
<gene>
    <name evidence="2" type="ORF">GCM10022421_28040</name>
</gene>
<protein>
    <recommendedName>
        <fullName evidence="4">Transposase</fullName>
    </recommendedName>
</protein>
<sequence>MSKIILGMMSNIKGTIRVWFVSEAVEYGGDKEGKAGKKKGKPIGLPVMKNTS</sequence>
<name>A0ABP7EGP7_9GAMM</name>
<proteinExistence type="predicted"/>
<dbReference type="EMBL" id="BAABDS010000039">
    <property type="protein sequence ID" value="GAA3718307.1"/>
    <property type="molecule type" value="Genomic_DNA"/>
</dbReference>
<reference evidence="3" key="1">
    <citation type="journal article" date="2019" name="Int. J. Syst. Evol. Microbiol.">
        <title>The Global Catalogue of Microorganisms (GCM) 10K type strain sequencing project: providing services to taxonomists for standard genome sequencing and annotation.</title>
        <authorList>
            <consortium name="The Broad Institute Genomics Platform"/>
            <consortium name="The Broad Institute Genome Sequencing Center for Infectious Disease"/>
            <person name="Wu L."/>
            <person name="Ma J."/>
        </authorList>
    </citation>
    <scope>NUCLEOTIDE SEQUENCE [LARGE SCALE GENOMIC DNA]</scope>
    <source>
        <strain evidence="3">JCM 17329</strain>
    </source>
</reference>
<dbReference type="Proteomes" id="UP001501479">
    <property type="component" value="Unassembled WGS sequence"/>
</dbReference>
<evidence type="ECO:0000313" key="3">
    <source>
        <dbReference type="Proteomes" id="UP001501479"/>
    </source>
</evidence>
<evidence type="ECO:0000313" key="2">
    <source>
        <dbReference type="EMBL" id="GAA3718307.1"/>
    </source>
</evidence>
<evidence type="ECO:0008006" key="4">
    <source>
        <dbReference type="Google" id="ProtNLM"/>
    </source>
</evidence>
<comment type="caution">
    <text evidence="2">The sequence shown here is derived from an EMBL/GenBank/DDBJ whole genome shotgun (WGS) entry which is preliminary data.</text>
</comment>
<organism evidence="2 3">
    <name type="scientific">Oceanisphaera sediminis</name>
    <dbReference type="NCBI Taxonomy" id="981381"/>
    <lineage>
        <taxon>Bacteria</taxon>
        <taxon>Pseudomonadati</taxon>
        <taxon>Pseudomonadota</taxon>
        <taxon>Gammaproteobacteria</taxon>
        <taxon>Aeromonadales</taxon>
        <taxon>Aeromonadaceae</taxon>
        <taxon>Oceanisphaera</taxon>
    </lineage>
</organism>
<dbReference type="RefSeq" id="WP_344965394.1">
    <property type="nucleotide sequence ID" value="NZ_BAABDS010000039.1"/>
</dbReference>